<dbReference type="CDD" id="cd04301">
    <property type="entry name" value="NAT_SF"/>
    <property type="match status" value="1"/>
</dbReference>
<dbReference type="AlphaFoldDB" id="A0A075TV52"/>
<dbReference type="OrthoDB" id="9127144at2"/>
<dbReference type="PROSITE" id="PS51186">
    <property type="entry name" value="GNAT"/>
    <property type="match status" value="1"/>
</dbReference>
<name>A0A075TV52_9LACO</name>
<gene>
    <name evidence="2" type="ORF">WS74_0470</name>
</gene>
<dbReference type="KEGG" id="wce:WS08_0470"/>
<dbReference type="STRING" id="759620.WS105_0468"/>
<dbReference type="EMBL" id="CP009223">
    <property type="protein sequence ID" value="AIM62722.1"/>
    <property type="molecule type" value="Genomic_DNA"/>
</dbReference>
<reference evidence="2 3" key="1">
    <citation type="journal article" date="2014" name="Genome Announc.">
        <title>Complete Genome Sequences of Fish Pathogenic Weissella ceti Strains WS74 and WS105.</title>
        <authorList>
            <person name="Figueiredo H.C."/>
            <person name="Leal C.A."/>
            <person name="Dorella F.A."/>
            <person name="Carvalho A.F."/>
            <person name="Soares S.C."/>
            <person name="Pereira F.L."/>
            <person name="Azevedo V.A."/>
        </authorList>
    </citation>
    <scope>NUCLEOTIDE SEQUENCE [LARGE SCALE GENOMIC DNA]</scope>
    <source>
        <strain evidence="2 3">WS74</strain>
    </source>
</reference>
<keyword evidence="3" id="KW-1185">Reference proteome</keyword>
<dbReference type="SUPFAM" id="SSF55729">
    <property type="entry name" value="Acyl-CoA N-acyltransferases (Nat)"/>
    <property type="match status" value="1"/>
</dbReference>
<dbReference type="GO" id="GO:0016747">
    <property type="term" value="F:acyltransferase activity, transferring groups other than amino-acyl groups"/>
    <property type="evidence" value="ECO:0007669"/>
    <property type="project" value="InterPro"/>
</dbReference>
<keyword evidence="2" id="KW-0808">Transferase</keyword>
<dbReference type="Pfam" id="PF00583">
    <property type="entry name" value="Acetyltransf_1"/>
    <property type="match status" value="1"/>
</dbReference>
<evidence type="ECO:0000313" key="3">
    <source>
        <dbReference type="Proteomes" id="UP000029079"/>
    </source>
</evidence>
<dbReference type="InterPro" id="IPR016181">
    <property type="entry name" value="Acyl_CoA_acyltransferase"/>
</dbReference>
<dbReference type="Gene3D" id="3.40.630.30">
    <property type="match status" value="1"/>
</dbReference>
<reference evidence="3" key="2">
    <citation type="submission" date="2014-08" db="EMBL/GenBank/DDBJ databases">
        <title>Complete genome of Weissella ceti strain WS74 isolated from diseased rainbow trout in Brazil.</title>
        <authorList>
            <person name="Figueiredo H.C.P."/>
            <person name="Leal C.A.G."/>
            <person name="Pereira F.L."/>
            <person name="Soares S.C."/>
            <person name="Dorella F.A."/>
            <person name="Carvalho A.F."/>
            <person name="Azevedo V.A.C."/>
        </authorList>
    </citation>
    <scope>NUCLEOTIDE SEQUENCE [LARGE SCALE GENOMIC DNA]</scope>
    <source>
        <strain evidence="3">WS74</strain>
    </source>
</reference>
<proteinExistence type="predicted"/>
<dbReference type="RefSeq" id="WP_009765431.1">
    <property type="nucleotide sequence ID" value="NZ_CP009223.1"/>
</dbReference>
<dbReference type="InterPro" id="IPR000182">
    <property type="entry name" value="GNAT_dom"/>
</dbReference>
<dbReference type="KEGG" id="wct:WS74_0470"/>
<sequence length="171" mass="19613">MKLEQMNQENETYWWSVYDAAFPPHETLPFDLMKKMVKRSEDVHMAVIMDDTQQVGVTLYVTLPDEQVFVLFLAIDPTLQGNGLGSRVLELLKTTYPGGVMLECEELGLNSDNETQRERRYAFYQRNGLMDSGYITDNPAGTFHLMRSNAKMTTIRLKDAMSLLGLETKVY</sequence>
<dbReference type="Proteomes" id="UP000029079">
    <property type="component" value="Chromosome"/>
</dbReference>
<evidence type="ECO:0000259" key="1">
    <source>
        <dbReference type="PROSITE" id="PS51186"/>
    </source>
</evidence>
<evidence type="ECO:0000313" key="2">
    <source>
        <dbReference type="EMBL" id="AIM62722.1"/>
    </source>
</evidence>
<dbReference type="PATRIC" id="fig|759620.7.peg.458"/>
<organism evidence="2 3">
    <name type="scientific">Weissella ceti</name>
    <dbReference type="NCBI Taxonomy" id="759620"/>
    <lineage>
        <taxon>Bacteria</taxon>
        <taxon>Bacillati</taxon>
        <taxon>Bacillota</taxon>
        <taxon>Bacilli</taxon>
        <taxon>Lactobacillales</taxon>
        <taxon>Lactobacillaceae</taxon>
        <taxon>Weissella</taxon>
    </lineage>
</organism>
<dbReference type="KEGG" id="wci:WS105_0468"/>
<protein>
    <submittedName>
        <fullName evidence="2">Acetyltransferase</fullName>
    </submittedName>
</protein>
<accession>A0A075TV52</accession>
<feature type="domain" description="N-acetyltransferase" evidence="1">
    <location>
        <begin position="1"/>
        <end position="151"/>
    </location>
</feature>